<proteinExistence type="predicted"/>
<reference evidence="1" key="1">
    <citation type="journal article" date="2023" name="Plant J.">
        <title>Genome sequences and population genomics provide insights into the demographic history, inbreeding, and mutation load of two 'living fossil' tree species of Dipteronia.</title>
        <authorList>
            <person name="Feng Y."/>
            <person name="Comes H.P."/>
            <person name="Chen J."/>
            <person name="Zhu S."/>
            <person name="Lu R."/>
            <person name="Zhang X."/>
            <person name="Li P."/>
            <person name="Qiu J."/>
            <person name="Olsen K.M."/>
            <person name="Qiu Y."/>
        </authorList>
    </citation>
    <scope>NUCLEOTIDE SEQUENCE</scope>
    <source>
        <strain evidence="1">KIB01</strain>
    </source>
</reference>
<organism evidence="1 2">
    <name type="scientific">Dipteronia dyeriana</name>
    <dbReference type="NCBI Taxonomy" id="168575"/>
    <lineage>
        <taxon>Eukaryota</taxon>
        <taxon>Viridiplantae</taxon>
        <taxon>Streptophyta</taxon>
        <taxon>Embryophyta</taxon>
        <taxon>Tracheophyta</taxon>
        <taxon>Spermatophyta</taxon>
        <taxon>Magnoliopsida</taxon>
        <taxon>eudicotyledons</taxon>
        <taxon>Gunneridae</taxon>
        <taxon>Pentapetalae</taxon>
        <taxon>rosids</taxon>
        <taxon>malvids</taxon>
        <taxon>Sapindales</taxon>
        <taxon>Sapindaceae</taxon>
        <taxon>Hippocastanoideae</taxon>
        <taxon>Acereae</taxon>
        <taxon>Dipteronia</taxon>
    </lineage>
</organism>
<accession>A0AAD9TFI3</accession>
<name>A0AAD9TFI3_9ROSI</name>
<gene>
    <name evidence="1" type="ORF">Ddye_029649</name>
</gene>
<comment type="caution">
    <text evidence="1">The sequence shown here is derived from an EMBL/GenBank/DDBJ whole genome shotgun (WGS) entry which is preliminary data.</text>
</comment>
<protein>
    <recommendedName>
        <fullName evidence="3">CCHC-type domain-containing protein</fullName>
    </recommendedName>
</protein>
<dbReference type="AlphaFoldDB" id="A0AAD9TFI3"/>
<dbReference type="Proteomes" id="UP001280121">
    <property type="component" value="Unassembled WGS sequence"/>
</dbReference>
<sequence>MSSSPLTSETVLCPKDKQHVHNVGDPGIATTKGCSARKKTVGVKARKCGICGKAGHTVKTCHKTHLHNNNTVASNKLHTFDPCCTENSSNNIATPSSQPSYEFTFPIKDGGMGYMSPTFYPDIEGFNHSSSTFDLHVKPKKTAAAGS</sequence>
<evidence type="ECO:0000313" key="2">
    <source>
        <dbReference type="Proteomes" id="UP001280121"/>
    </source>
</evidence>
<evidence type="ECO:0000313" key="1">
    <source>
        <dbReference type="EMBL" id="KAK2634857.1"/>
    </source>
</evidence>
<keyword evidence="2" id="KW-1185">Reference proteome</keyword>
<evidence type="ECO:0008006" key="3">
    <source>
        <dbReference type="Google" id="ProtNLM"/>
    </source>
</evidence>
<dbReference type="EMBL" id="JANJYI010000009">
    <property type="protein sequence ID" value="KAK2634857.1"/>
    <property type="molecule type" value="Genomic_DNA"/>
</dbReference>